<feature type="compositionally biased region" description="Polar residues" evidence="1">
    <location>
        <begin position="70"/>
        <end position="88"/>
    </location>
</feature>
<accession>A0A2A9ME92</accession>
<dbReference type="EMBL" id="NWUJ01000004">
    <property type="protein sequence ID" value="PFH35514.1"/>
    <property type="molecule type" value="Genomic_DNA"/>
</dbReference>
<evidence type="ECO:0000256" key="1">
    <source>
        <dbReference type="SAM" id="MobiDB-lite"/>
    </source>
</evidence>
<feature type="compositionally biased region" description="Low complexity" evidence="1">
    <location>
        <begin position="297"/>
        <end position="317"/>
    </location>
</feature>
<dbReference type="VEuPathDB" id="ToxoDB:BESB_051650"/>
<sequence>MKRCFAPEVFCGCCCELCQPVRCVIDQHEVEIVPATYRSSSSVSSASYGGHGSDPASVANSYRSPYEATSYRSQTDDPPTSRSTAVSSHTKHAASHGRHQQRISPCHSRSHRGGHISRRDSGKVQGGGGAVKMALFSARDFSLTETCPSADRGMTTSADGFTAGEPFFLFEGSPRHASAWPFPPPGALENSFQGPRTHAGSQHAPSGTAQQPSALEDTSSVELPQGAVAGGAPRSAASRAGPHRRSVAKRVPSLNIQLVLDRRAAQYNQSATLPPAAAVPAAGDSWKEDDLDDSEGPALCSSSASAEPASSPASVVSLPSRCFPRAQVSLSTTAVSPEGGTEGRAPCLRNCERDSDADSARSPSSDATQSEGTASRLLGSSRTSAGGAALRDPRSALSVASARDEKDLCTAGRSERNIRVHALRGTSPRASSRACEASEACTHSPEVAGSCARTAAGHTASTSLRQPEELSPKSLLPTQPSVAEDPDKLSGEHLRRVESVGDINKEFLFVEQTTARSSSSSPQGSEPVSSLTEVEHERLVRLEQQQRVLLHAVRHQERSLIRLAQQREHDTQRWQGGSHHTDSDRFSHCFDGDLSSHGRPSSCWSVATSSQVLRELTSTDSLSFSSFHSSRRGSLLSAKEDGGTGGQLPKGAARVSMFSLAQPMSSCLSRSLEELTASAHGNPRHSAQILQQLRQETHSRSAYIQQQHLRDSLAHDRVVLRARTAVDPQAASPPAALCRRFQEIHEKAGRRGRSDLRHRSEDPVPVPDARSSAGRSDPLFNSTRLRTSLRTNDGKTQLQCPRPNSPAQRSRSGEVDLSVLGEAHFSAGARLVLRERRRPHTAGAAEK</sequence>
<reference evidence="2 3" key="1">
    <citation type="submission" date="2017-09" db="EMBL/GenBank/DDBJ databases">
        <title>Genome sequencing of Besnoitia besnoiti strain Bb-Ger1.</title>
        <authorList>
            <person name="Schares G."/>
            <person name="Venepally P."/>
            <person name="Lorenzi H.A."/>
        </authorList>
    </citation>
    <scope>NUCLEOTIDE SEQUENCE [LARGE SCALE GENOMIC DNA]</scope>
    <source>
        <strain evidence="2 3">Bb-Ger1</strain>
    </source>
</reference>
<keyword evidence="3" id="KW-1185">Reference proteome</keyword>
<feature type="compositionally biased region" description="Polar residues" evidence="1">
    <location>
        <begin position="368"/>
        <end position="384"/>
    </location>
</feature>
<feature type="region of interest" description="Disordered" evidence="1">
    <location>
        <begin position="274"/>
        <end position="317"/>
    </location>
</feature>
<feature type="compositionally biased region" description="Basic and acidic residues" evidence="1">
    <location>
        <begin position="350"/>
        <end position="359"/>
    </location>
</feature>
<dbReference type="AlphaFoldDB" id="A0A2A9ME92"/>
<gene>
    <name evidence="2" type="ORF">BESB_051650</name>
</gene>
<protein>
    <submittedName>
        <fullName evidence="2">Uncharacterized protein</fullName>
    </submittedName>
</protein>
<organism evidence="2 3">
    <name type="scientific">Besnoitia besnoiti</name>
    <name type="common">Apicomplexan protozoan</name>
    <dbReference type="NCBI Taxonomy" id="94643"/>
    <lineage>
        <taxon>Eukaryota</taxon>
        <taxon>Sar</taxon>
        <taxon>Alveolata</taxon>
        <taxon>Apicomplexa</taxon>
        <taxon>Conoidasida</taxon>
        <taxon>Coccidia</taxon>
        <taxon>Eucoccidiorida</taxon>
        <taxon>Eimeriorina</taxon>
        <taxon>Sarcocystidae</taxon>
        <taxon>Besnoitia</taxon>
    </lineage>
</organism>
<dbReference type="KEGG" id="bbes:BESB_051650"/>
<feature type="compositionally biased region" description="Basic residues" evidence="1">
    <location>
        <begin position="89"/>
        <end position="101"/>
    </location>
</feature>
<dbReference type="RefSeq" id="XP_029219523.1">
    <property type="nucleotide sequence ID" value="XM_029363600.1"/>
</dbReference>
<evidence type="ECO:0000313" key="2">
    <source>
        <dbReference type="EMBL" id="PFH35514.1"/>
    </source>
</evidence>
<comment type="caution">
    <text evidence="2">The sequence shown here is derived from an EMBL/GenBank/DDBJ whole genome shotgun (WGS) entry which is preliminary data.</text>
</comment>
<name>A0A2A9ME92_BESBE</name>
<evidence type="ECO:0000313" key="3">
    <source>
        <dbReference type="Proteomes" id="UP000224006"/>
    </source>
</evidence>
<feature type="region of interest" description="Disordered" evidence="1">
    <location>
        <begin position="178"/>
        <end position="249"/>
    </location>
</feature>
<feature type="compositionally biased region" description="Polar residues" evidence="1">
    <location>
        <begin position="779"/>
        <end position="799"/>
    </location>
</feature>
<proteinExistence type="predicted"/>
<feature type="region of interest" description="Disordered" evidence="1">
    <location>
        <begin position="43"/>
        <end position="128"/>
    </location>
</feature>
<dbReference type="OrthoDB" id="331455at2759"/>
<dbReference type="Proteomes" id="UP000224006">
    <property type="component" value="Chromosome IV"/>
</dbReference>
<dbReference type="GeneID" id="40310094"/>
<feature type="region of interest" description="Disordered" evidence="1">
    <location>
        <begin position="747"/>
        <end position="814"/>
    </location>
</feature>
<feature type="region of interest" description="Disordered" evidence="1">
    <location>
        <begin position="332"/>
        <end position="405"/>
    </location>
</feature>
<feature type="region of interest" description="Disordered" evidence="1">
    <location>
        <begin position="458"/>
        <end position="490"/>
    </location>
</feature>
<feature type="compositionally biased region" description="Basic and acidic residues" evidence="1">
    <location>
        <begin position="747"/>
        <end position="762"/>
    </location>
</feature>
<feature type="compositionally biased region" description="Low complexity" evidence="1">
    <location>
        <begin position="226"/>
        <end position="240"/>
    </location>
</feature>
<feature type="compositionally biased region" description="Polar residues" evidence="1">
    <location>
        <begin position="190"/>
        <end position="222"/>
    </location>
</feature>